<name>A0ABW1Y9V2_9DEIO</name>
<keyword evidence="2" id="KW-0378">Hydrolase</keyword>
<dbReference type="InterPro" id="IPR001131">
    <property type="entry name" value="Peptidase_M24B_aminopep-P_CS"/>
</dbReference>
<dbReference type="PANTHER" id="PTHR46112:SF3">
    <property type="entry name" value="AMINOPEPTIDASE YPDF"/>
    <property type="match status" value="1"/>
</dbReference>
<evidence type="ECO:0000259" key="5">
    <source>
        <dbReference type="Pfam" id="PF01321"/>
    </source>
</evidence>
<dbReference type="Proteomes" id="UP001596297">
    <property type="component" value="Unassembled WGS sequence"/>
</dbReference>
<comment type="similarity">
    <text evidence="3">Belongs to the peptidase M24B family.</text>
</comment>
<feature type="domain" description="Creatinase N-terminal" evidence="5">
    <location>
        <begin position="6"/>
        <end position="128"/>
    </location>
</feature>
<dbReference type="SUPFAM" id="SSF53092">
    <property type="entry name" value="Creatinase/prolidase N-terminal domain"/>
    <property type="match status" value="1"/>
</dbReference>
<dbReference type="InterPro" id="IPR000587">
    <property type="entry name" value="Creatinase_N"/>
</dbReference>
<dbReference type="InterPro" id="IPR029149">
    <property type="entry name" value="Creatin/AminoP/Spt16_N"/>
</dbReference>
<evidence type="ECO:0000256" key="1">
    <source>
        <dbReference type="ARBA" id="ARBA00022723"/>
    </source>
</evidence>
<keyword evidence="7" id="KW-1185">Reference proteome</keyword>
<reference evidence="7" key="1">
    <citation type="journal article" date="2019" name="Int. J. Syst. Evol. Microbiol.">
        <title>The Global Catalogue of Microorganisms (GCM) 10K type strain sequencing project: providing services to taxonomists for standard genome sequencing and annotation.</title>
        <authorList>
            <consortium name="The Broad Institute Genomics Platform"/>
            <consortium name="The Broad Institute Genome Sequencing Center for Infectious Disease"/>
            <person name="Wu L."/>
            <person name="Ma J."/>
        </authorList>
    </citation>
    <scope>NUCLEOTIDE SEQUENCE [LARGE SCALE GENOMIC DNA]</scope>
    <source>
        <strain evidence="7">CGMCC 1.15772</strain>
    </source>
</reference>
<dbReference type="PANTHER" id="PTHR46112">
    <property type="entry name" value="AMINOPEPTIDASE"/>
    <property type="match status" value="1"/>
</dbReference>
<dbReference type="CDD" id="cd01092">
    <property type="entry name" value="APP-like"/>
    <property type="match status" value="1"/>
</dbReference>
<evidence type="ECO:0000259" key="4">
    <source>
        <dbReference type="Pfam" id="PF00557"/>
    </source>
</evidence>
<dbReference type="EMBL" id="JBHSWD010000001">
    <property type="protein sequence ID" value="MFC6591073.1"/>
    <property type="molecule type" value="Genomic_DNA"/>
</dbReference>
<dbReference type="SUPFAM" id="SSF55920">
    <property type="entry name" value="Creatinase/aminopeptidase"/>
    <property type="match status" value="1"/>
</dbReference>
<proteinExistence type="inferred from homology"/>
<dbReference type="Gene3D" id="3.90.230.10">
    <property type="entry name" value="Creatinase/methionine aminopeptidase superfamily"/>
    <property type="match status" value="1"/>
</dbReference>
<organism evidence="6 7">
    <name type="scientific">Deinococcus lacus</name>
    <dbReference type="NCBI Taxonomy" id="392561"/>
    <lineage>
        <taxon>Bacteria</taxon>
        <taxon>Thermotogati</taxon>
        <taxon>Deinococcota</taxon>
        <taxon>Deinococci</taxon>
        <taxon>Deinococcales</taxon>
        <taxon>Deinococcaceae</taxon>
        <taxon>Deinococcus</taxon>
    </lineage>
</organism>
<dbReference type="InterPro" id="IPR000994">
    <property type="entry name" value="Pept_M24"/>
</dbReference>
<protein>
    <submittedName>
        <fullName evidence="6">M24 family metallopeptidase</fullName>
    </submittedName>
</protein>
<dbReference type="RefSeq" id="WP_380082079.1">
    <property type="nucleotide sequence ID" value="NZ_JBHSWD010000001.1"/>
</dbReference>
<feature type="domain" description="Peptidase M24" evidence="4">
    <location>
        <begin position="136"/>
        <end position="338"/>
    </location>
</feature>
<dbReference type="PROSITE" id="PS00491">
    <property type="entry name" value="PROLINE_PEPTIDASE"/>
    <property type="match status" value="1"/>
</dbReference>
<dbReference type="Pfam" id="PF01321">
    <property type="entry name" value="Creatinase_N"/>
    <property type="match status" value="1"/>
</dbReference>
<keyword evidence="1 3" id="KW-0479">Metal-binding</keyword>
<dbReference type="InterPro" id="IPR036005">
    <property type="entry name" value="Creatinase/aminopeptidase-like"/>
</dbReference>
<accession>A0ABW1Y9V2</accession>
<sequence length="352" mass="37494">MQDSPLARVQAALREAGLGALWVSAPANVQYLTGFESPEDGRVLVTQDSATLYTDARYTLQAAQQSSVPQFIGRPPESLAHAAEQLARLSAPAAFEADALTVAALDILRESWPGELVPTQGLVSGLRLRKTPAEQENIRTAQKLADQVYAEVRPLIQPGTRELDISLEIELRLRRAGAAPAFETIVASGLRGALPHGTASDKVIQEGELVTVDMGAALAGYNSDMTRTVAVGEVSGELRRIYNAVLEAEQAAVRAVRPGLTGRDLDDVARQVLERHGLAGAFSHSLGHGIGLEVHEGPRLAAISDDPIEAGMVITIEPGVYLPELGGVRIEDLVLVTETGYEVLSQAPVERV</sequence>
<evidence type="ECO:0000256" key="3">
    <source>
        <dbReference type="RuleBase" id="RU000590"/>
    </source>
</evidence>
<dbReference type="Gene3D" id="3.40.350.10">
    <property type="entry name" value="Creatinase/prolidase N-terminal domain"/>
    <property type="match status" value="1"/>
</dbReference>
<comment type="caution">
    <text evidence="6">The sequence shown here is derived from an EMBL/GenBank/DDBJ whole genome shotgun (WGS) entry which is preliminary data.</text>
</comment>
<evidence type="ECO:0000313" key="7">
    <source>
        <dbReference type="Proteomes" id="UP001596297"/>
    </source>
</evidence>
<dbReference type="Pfam" id="PF00557">
    <property type="entry name" value="Peptidase_M24"/>
    <property type="match status" value="1"/>
</dbReference>
<evidence type="ECO:0000256" key="2">
    <source>
        <dbReference type="ARBA" id="ARBA00022801"/>
    </source>
</evidence>
<evidence type="ECO:0000313" key="6">
    <source>
        <dbReference type="EMBL" id="MFC6591073.1"/>
    </source>
</evidence>
<dbReference type="InterPro" id="IPR050659">
    <property type="entry name" value="Peptidase_M24B"/>
</dbReference>
<gene>
    <name evidence="6" type="ORF">ACFP81_02855</name>
</gene>